<dbReference type="Pfam" id="PF01839">
    <property type="entry name" value="FG-GAP"/>
    <property type="match status" value="1"/>
</dbReference>
<evidence type="ECO:0000313" key="2">
    <source>
        <dbReference type="EMBL" id="SVE39348.1"/>
    </source>
</evidence>
<feature type="non-terminal residue" evidence="2">
    <location>
        <position position="1"/>
    </location>
</feature>
<evidence type="ECO:0008006" key="3">
    <source>
        <dbReference type="Google" id="ProtNLM"/>
    </source>
</evidence>
<dbReference type="SUPFAM" id="SSF69318">
    <property type="entry name" value="Integrin alpha N-terminal domain"/>
    <property type="match status" value="1"/>
</dbReference>
<reference evidence="2" key="1">
    <citation type="submission" date="2018-05" db="EMBL/GenBank/DDBJ databases">
        <authorList>
            <person name="Lanie J.A."/>
            <person name="Ng W.-L."/>
            <person name="Kazmierczak K.M."/>
            <person name="Andrzejewski T.M."/>
            <person name="Davidsen T.M."/>
            <person name="Wayne K.J."/>
            <person name="Tettelin H."/>
            <person name="Glass J.I."/>
            <person name="Rusch D."/>
            <person name="Podicherti R."/>
            <person name="Tsui H.-C.T."/>
            <person name="Winkler M.E."/>
        </authorList>
    </citation>
    <scope>NUCLEOTIDE SEQUENCE</scope>
</reference>
<dbReference type="Gene3D" id="2.130.10.130">
    <property type="entry name" value="Integrin alpha, N-terminal"/>
    <property type="match status" value="1"/>
</dbReference>
<organism evidence="2">
    <name type="scientific">marine metagenome</name>
    <dbReference type="NCBI Taxonomy" id="408172"/>
    <lineage>
        <taxon>unclassified sequences</taxon>
        <taxon>metagenomes</taxon>
        <taxon>ecological metagenomes</taxon>
    </lineage>
</organism>
<protein>
    <recommendedName>
        <fullName evidence="3">VCBS repeat-containing protein</fullName>
    </recommendedName>
</protein>
<feature type="non-terminal residue" evidence="2">
    <location>
        <position position="237"/>
    </location>
</feature>
<dbReference type="AlphaFoldDB" id="A0A383D685"/>
<dbReference type="InterPro" id="IPR013517">
    <property type="entry name" value="FG-GAP"/>
</dbReference>
<dbReference type="Pfam" id="PF13517">
    <property type="entry name" value="FG-GAP_3"/>
    <property type="match status" value="2"/>
</dbReference>
<dbReference type="EMBL" id="UINC01214220">
    <property type="protein sequence ID" value="SVE39348.1"/>
    <property type="molecule type" value="Genomic_DNA"/>
</dbReference>
<keyword evidence="1" id="KW-0732">Signal</keyword>
<evidence type="ECO:0000256" key="1">
    <source>
        <dbReference type="ARBA" id="ARBA00022729"/>
    </source>
</evidence>
<gene>
    <name evidence="2" type="ORF">METZ01_LOCUS492202</name>
</gene>
<dbReference type="InterPro" id="IPR028994">
    <property type="entry name" value="Integrin_alpha_N"/>
</dbReference>
<proteinExistence type="predicted"/>
<name>A0A383D685_9ZZZZ</name>
<dbReference type="PANTHER" id="PTHR46580">
    <property type="entry name" value="SENSOR KINASE-RELATED"/>
    <property type="match status" value="1"/>
</dbReference>
<accession>A0A383D685</accession>
<sequence>QDINGDGKLDIVTIRGSSWSKMNVYINTTENNNVSFADKIIIEDYVDPRPAFADLNGDGMIDMVTTAYTTDRRDVYIYSNNSTEGNIDFNLELIVQSGGEHADWPTDYDWSAYSPTLADIDGDGRLDIIVANGTCGNCSPSGVSILRNTSTESELGFEYEYSDFYQYQSNSLPVGIDVSDLNGDGKPDLLTNDWMGGISIMVNSSTEGNIALEEQMELGIGSFPLSIATADLNMDYT</sequence>
<dbReference type="PANTHER" id="PTHR46580:SF2">
    <property type="entry name" value="MAM DOMAIN-CONTAINING PROTEIN"/>
    <property type="match status" value="1"/>
</dbReference>